<dbReference type="Gene3D" id="2.60.40.2540">
    <property type="match status" value="1"/>
</dbReference>
<dbReference type="PROSITE" id="PS51123">
    <property type="entry name" value="OMPA_2"/>
    <property type="match status" value="1"/>
</dbReference>
<accession>A0ABV2SBN3</accession>
<dbReference type="SUPFAM" id="SSF103088">
    <property type="entry name" value="OmpA-like"/>
    <property type="match status" value="1"/>
</dbReference>
<dbReference type="InterPro" id="IPR006665">
    <property type="entry name" value="OmpA-like"/>
</dbReference>
<evidence type="ECO:0000256" key="1">
    <source>
        <dbReference type="ARBA" id="ARBA00004442"/>
    </source>
</evidence>
<dbReference type="EMBL" id="JBEWTB010000002">
    <property type="protein sequence ID" value="MET4755169.1"/>
    <property type="molecule type" value="Genomic_DNA"/>
</dbReference>
<name>A0ABV2SBN3_9GAMM</name>
<dbReference type="PANTHER" id="PTHR30329">
    <property type="entry name" value="STATOR ELEMENT OF FLAGELLAR MOTOR COMPLEX"/>
    <property type="match status" value="1"/>
</dbReference>
<evidence type="ECO:0000259" key="5">
    <source>
        <dbReference type="PROSITE" id="PS51123"/>
    </source>
</evidence>
<comment type="caution">
    <text evidence="6">The sequence shown here is derived from an EMBL/GenBank/DDBJ whole genome shotgun (WGS) entry which is preliminary data.</text>
</comment>
<dbReference type="PRINTS" id="PR01021">
    <property type="entry name" value="OMPADOMAIN"/>
</dbReference>
<dbReference type="InterPro" id="IPR006664">
    <property type="entry name" value="OMP_bac"/>
</dbReference>
<dbReference type="PANTHER" id="PTHR30329:SF17">
    <property type="entry name" value="LIPOPROTEIN YFIB-RELATED"/>
    <property type="match status" value="1"/>
</dbReference>
<sequence>MLTRALLALLIVSASVGASVRSFDGVEWKVDSTRYDATLYWQLEPSVTVSFYKQAGLPVEFRLSAPNLIEKANNATLFIMSSPLKAYKNKEPVGELIKSGRRLSDGREITFVSDVPRLLDAMAKGDWGVVELQMPSGVQNVLEIPAIDFIQPLQEFNNRRSVFPLLGWEQGKEYAVQFDVAGYALGQDQKDGLKDLVDLIAYDGEVTSIEIDGHTDLTGHRLNNLTLSQQRAGAVQAYLLELGVDAGLITAVRHHGQRYPIPGASHQENRRVEVRLFR</sequence>
<dbReference type="InterPro" id="IPR036737">
    <property type="entry name" value="OmpA-like_sf"/>
</dbReference>
<dbReference type="InterPro" id="IPR050330">
    <property type="entry name" value="Bact_OuterMem_StrucFunc"/>
</dbReference>
<dbReference type="Pfam" id="PF00691">
    <property type="entry name" value="OmpA"/>
    <property type="match status" value="1"/>
</dbReference>
<keyword evidence="7" id="KW-1185">Reference proteome</keyword>
<evidence type="ECO:0000256" key="2">
    <source>
        <dbReference type="ARBA" id="ARBA00023136"/>
    </source>
</evidence>
<keyword evidence="4" id="KW-0732">Signal</keyword>
<gene>
    <name evidence="6" type="ORF">V5J35_000361</name>
</gene>
<feature type="signal peptide" evidence="4">
    <location>
        <begin position="1"/>
        <end position="18"/>
    </location>
</feature>
<protein>
    <submittedName>
        <fullName evidence="6">Outer membrane protein OmpA-like peptidoglycan-associated protein</fullName>
    </submittedName>
</protein>
<evidence type="ECO:0000313" key="6">
    <source>
        <dbReference type="EMBL" id="MET4755169.1"/>
    </source>
</evidence>
<dbReference type="Gene3D" id="3.30.1330.60">
    <property type="entry name" value="OmpA-like domain"/>
    <property type="match status" value="1"/>
</dbReference>
<dbReference type="Proteomes" id="UP001549366">
    <property type="component" value="Unassembled WGS sequence"/>
</dbReference>
<dbReference type="RefSeq" id="WP_354009619.1">
    <property type="nucleotide sequence ID" value="NZ_JBEWTA010000001.1"/>
</dbReference>
<reference evidence="6 7" key="1">
    <citation type="submission" date="2024-06" db="EMBL/GenBank/DDBJ databases">
        <title>Genomic Encyclopedia of Type Strains, Phase V (KMG-V): Genome sequencing to study the core and pangenomes of soil and plant-associated prokaryotes.</title>
        <authorList>
            <person name="Whitman W."/>
        </authorList>
    </citation>
    <scope>NUCLEOTIDE SEQUENCE [LARGE SCALE GENOMIC DNA]</scope>
    <source>
        <strain evidence="6 7">NE40</strain>
    </source>
</reference>
<proteinExistence type="predicted"/>
<dbReference type="CDD" id="cd07185">
    <property type="entry name" value="OmpA_C-like"/>
    <property type="match status" value="1"/>
</dbReference>
<evidence type="ECO:0000256" key="3">
    <source>
        <dbReference type="PROSITE-ProRule" id="PRU00473"/>
    </source>
</evidence>
<comment type="subcellular location">
    <subcellularLocation>
        <location evidence="1">Cell outer membrane</location>
    </subcellularLocation>
</comment>
<feature type="chain" id="PRO_5046121787" evidence="4">
    <location>
        <begin position="19"/>
        <end position="278"/>
    </location>
</feature>
<feature type="domain" description="OmpA-like" evidence="5">
    <location>
        <begin position="166"/>
        <end position="278"/>
    </location>
</feature>
<evidence type="ECO:0000313" key="7">
    <source>
        <dbReference type="Proteomes" id="UP001549366"/>
    </source>
</evidence>
<keyword evidence="2 3" id="KW-0472">Membrane</keyword>
<organism evidence="6 7">
    <name type="scientific">Endozoicomonas lisbonensis</name>
    <dbReference type="NCBI Taxonomy" id="3120522"/>
    <lineage>
        <taxon>Bacteria</taxon>
        <taxon>Pseudomonadati</taxon>
        <taxon>Pseudomonadota</taxon>
        <taxon>Gammaproteobacteria</taxon>
        <taxon>Oceanospirillales</taxon>
        <taxon>Endozoicomonadaceae</taxon>
        <taxon>Endozoicomonas</taxon>
    </lineage>
</organism>
<evidence type="ECO:0000256" key="4">
    <source>
        <dbReference type="SAM" id="SignalP"/>
    </source>
</evidence>